<evidence type="ECO:0000259" key="2">
    <source>
        <dbReference type="Pfam" id="PF16998"/>
    </source>
</evidence>
<dbReference type="EMBL" id="JAICBX010000005">
    <property type="protein sequence ID" value="MBW8640154.1"/>
    <property type="molecule type" value="Genomic_DNA"/>
</dbReference>
<dbReference type="AlphaFoldDB" id="A0AAE2ZQG8"/>
<comment type="caution">
    <text evidence="3">The sequence shown here is derived from an EMBL/GenBank/DDBJ whole genome shotgun (WGS) entry which is preliminary data.</text>
</comment>
<keyword evidence="4" id="KW-1185">Reference proteome</keyword>
<dbReference type="Pfam" id="PF16998">
    <property type="entry name" value="17kDa_Anti_2"/>
    <property type="match status" value="1"/>
</dbReference>
<organism evidence="3 4">
    <name type="scientific">Flavimaribacter sediminis</name>
    <dbReference type="NCBI Taxonomy" id="2865987"/>
    <lineage>
        <taxon>Bacteria</taxon>
        <taxon>Pseudomonadati</taxon>
        <taxon>Pseudomonadota</taxon>
        <taxon>Alphaproteobacteria</taxon>
        <taxon>Hyphomicrobiales</taxon>
        <taxon>Rhizobiaceae</taxon>
        <taxon>Flavimaribacter</taxon>
    </lineage>
</organism>
<dbReference type="Proteomes" id="UP001196509">
    <property type="component" value="Unassembled WGS sequence"/>
</dbReference>
<feature type="region of interest" description="Disordered" evidence="1">
    <location>
        <begin position="12"/>
        <end position="35"/>
    </location>
</feature>
<sequence length="120" mass="12501">MISAGCATNGPDYASLADPVSQPAPAGVATEQGSDENSILAAVAGAEPGTPPTVALAWTNEQNGNSGSVTIVGEEGKDTQLCRTFIASRQSYNGVSQFTGEACRNRRGADWYLNSMEMRE</sequence>
<accession>A0AAE2ZQG8</accession>
<dbReference type="InterPro" id="IPR032635">
    <property type="entry name" value="Anti_2"/>
</dbReference>
<reference evidence="3" key="1">
    <citation type="submission" date="2021-08" db="EMBL/GenBank/DDBJ databases">
        <title>Hoeflea bacterium WL0058 sp. nov., isolated from the sediment.</title>
        <authorList>
            <person name="Wang L."/>
            <person name="Zhang D."/>
        </authorList>
    </citation>
    <scope>NUCLEOTIDE SEQUENCE</scope>
    <source>
        <strain evidence="3">WL0058</strain>
    </source>
</reference>
<dbReference type="RefSeq" id="WP_220230871.1">
    <property type="nucleotide sequence ID" value="NZ_JAICBX010000005.1"/>
</dbReference>
<evidence type="ECO:0000313" key="3">
    <source>
        <dbReference type="EMBL" id="MBW8640154.1"/>
    </source>
</evidence>
<name>A0AAE2ZQG8_9HYPH</name>
<proteinExistence type="predicted"/>
<protein>
    <recommendedName>
        <fullName evidence="2">Surface antigen domain-containing protein</fullName>
    </recommendedName>
</protein>
<evidence type="ECO:0000313" key="4">
    <source>
        <dbReference type="Proteomes" id="UP001196509"/>
    </source>
</evidence>
<feature type="domain" description="Surface antigen" evidence="2">
    <location>
        <begin position="26"/>
        <end position="117"/>
    </location>
</feature>
<gene>
    <name evidence="3" type="ORF">K1W69_23365</name>
</gene>
<evidence type="ECO:0000256" key="1">
    <source>
        <dbReference type="SAM" id="MobiDB-lite"/>
    </source>
</evidence>